<name>A0AAV4BFP0_9GAST</name>
<evidence type="ECO:0000256" key="1">
    <source>
        <dbReference type="SAM" id="MobiDB-lite"/>
    </source>
</evidence>
<protein>
    <submittedName>
        <fullName evidence="2">Uncharacterized protein</fullName>
    </submittedName>
</protein>
<feature type="compositionally biased region" description="Basic and acidic residues" evidence="1">
    <location>
        <begin position="75"/>
        <end position="85"/>
    </location>
</feature>
<reference evidence="2 3" key="1">
    <citation type="journal article" date="2021" name="Elife">
        <title>Chloroplast acquisition without the gene transfer in kleptoplastic sea slugs, Plakobranchus ocellatus.</title>
        <authorList>
            <person name="Maeda T."/>
            <person name="Takahashi S."/>
            <person name="Yoshida T."/>
            <person name="Shimamura S."/>
            <person name="Takaki Y."/>
            <person name="Nagai Y."/>
            <person name="Toyoda A."/>
            <person name="Suzuki Y."/>
            <person name="Arimoto A."/>
            <person name="Ishii H."/>
            <person name="Satoh N."/>
            <person name="Nishiyama T."/>
            <person name="Hasebe M."/>
            <person name="Maruyama T."/>
            <person name="Minagawa J."/>
            <person name="Obokata J."/>
            <person name="Shigenobu S."/>
        </authorList>
    </citation>
    <scope>NUCLEOTIDE SEQUENCE [LARGE SCALE GENOMIC DNA]</scope>
</reference>
<dbReference type="AlphaFoldDB" id="A0AAV4BFP0"/>
<sequence length="85" mass="8704">MPASVPASESMSASVPASGGMPPSGSPPASNDDGGPEVHTSEVPTTPSPQPSSSSQSINYKSRSNHGYLAKKSFRFREEGGQIVT</sequence>
<organism evidence="2 3">
    <name type="scientific">Plakobranchus ocellatus</name>
    <dbReference type="NCBI Taxonomy" id="259542"/>
    <lineage>
        <taxon>Eukaryota</taxon>
        <taxon>Metazoa</taxon>
        <taxon>Spiralia</taxon>
        <taxon>Lophotrochozoa</taxon>
        <taxon>Mollusca</taxon>
        <taxon>Gastropoda</taxon>
        <taxon>Heterobranchia</taxon>
        <taxon>Euthyneura</taxon>
        <taxon>Panpulmonata</taxon>
        <taxon>Sacoglossa</taxon>
        <taxon>Placobranchoidea</taxon>
        <taxon>Plakobranchidae</taxon>
        <taxon>Plakobranchus</taxon>
    </lineage>
</organism>
<feature type="compositionally biased region" description="Low complexity" evidence="1">
    <location>
        <begin position="12"/>
        <end position="30"/>
    </location>
</feature>
<comment type="caution">
    <text evidence="2">The sequence shown here is derived from an EMBL/GenBank/DDBJ whole genome shotgun (WGS) entry which is preliminary data.</text>
</comment>
<proteinExistence type="predicted"/>
<feature type="region of interest" description="Disordered" evidence="1">
    <location>
        <begin position="1"/>
        <end position="85"/>
    </location>
</feature>
<evidence type="ECO:0000313" key="3">
    <source>
        <dbReference type="Proteomes" id="UP000735302"/>
    </source>
</evidence>
<keyword evidence="3" id="KW-1185">Reference proteome</keyword>
<gene>
    <name evidence="2" type="ORF">PoB_004417300</name>
</gene>
<dbReference type="EMBL" id="BLXT01004871">
    <property type="protein sequence ID" value="GFO17668.1"/>
    <property type="molecule type" value="Genomic_DNA"/>
</dbReference>
<evidence type="ECO:0000313" key="2">
    <source>
        <dbReference type="EMBL" id="GFO17668.1"/>
    </source>
</evidence>
<accession>A0AAV4BFP0</accession>
<dbReference type="Proteomes" id="UP000735302">
    <property type="component" value="Unassembled WGS sequence"/>
</dbReference>